<feature type="transmembrane region" description="Helical" evidence="1">
    <location>
        <begin position="544"/>
        <end position="562"/>
    </location>
</feature>
<accession>A0A8H5GPL1</accession>
<dbReference type="EMBL" id="JAACJN010000133">
    <property type="protein sequence ID" value="KAF5368654.1"/>
    <property type="molecule type" value="Genomic_DNA"/>
</dbReference>
<keyword evidence="1" id="KW-1133">Transmembrane helix</keyword>
<organism evidence="2 3">
    <name type="scientific">Collybiopsis confluens</name>
    <dbReference type="NCBI Taxonomy" id="2823264"/>
    <lineage>
        <taxon>Eukaryota</taxon>
        <taxon>Fungi</taxon>
        <taxon>Dikarya</taxon>
        <taxon>Basidiomycota</taxon>
        <taxon>Agaricomycotina</taxon>
        <taxon>Agaricomycetes</taxon>
        <taxon>Agaricomycetidae</taxon>
        <taxon>Agaricales</taxon>
        <taxon>Marasmiineae</taxon>
        <taxon>Omphalotaceae</taxon>
        <taxon>Collybiopsis</taxon>
    </lineage>
</organism>
<evidence type="ECO:0000313" key="2">
    <source>
        <dbReference type="EMBL" id="KAF5368654.1"/>
    </source>
</evidence>
<keyword evidence="3" id="KW-1185">Reference proteome</keyword>
<sequence>MNHDHENASMTGRNSPHTLARPNYALLKTVSSKNSGALHPYSDVHDSLHADDDTTSSIGSSPQAGYIGISVLFLLAVVIACMNHVLFVHLNEKEPGSHASQFWVTALKNMFPAAVSFLLFMNLRNCLYQIALHRIRLGSHSLELANLITSPPSLLNTLSVLFKSSMQISIMSFALLTTIVQAVALTSLFIPGTLGVVPASPHIQTLLVPGIDFNAVDPAQCAEYDVVQAYIGDTIDPEMMFQVLGPSQKWRLRVLRAASDNVAPAWDPPVGCGSACSYSFPYFAPALNCTQLSRQDIWPSAPDANDSRLTVMPLSMIPATNGSIQGWIGKAGFYNSTTGSGNYPGPYTTLDIIYMANFDSINFQYAQPEEWSPRGVHCTFYNATYEARATFSNNTQSTNTRVLERHNPLAPFFNMVDTESPSTRNMTMAFDSIVMSFSDILLGQAYSGEQGTPIQISTQAFYTPLFNITTYRPTNNISLTEDGGIVTTFSLSSTLGEDLSIGLQDLLGNISLAFVNEQMVTTNVEAMVTPNATQYQYISWRLGLIYGIVFGFSLAVIAYGIFCLHKNGTVAVFDLQHILEMTAMSTRLHECAAQPEFSSILVRGVFSTESNGKRQRKVLLEVCDS</sequence>
<dbReference type="Proteomes" id="UP000518752">
    <property type="component" value="Unassembled WGS sequence"/>
</dbReference>
<feature type="transmembrane region" description="Helical" evidence="1">
    <location>
        <begin position="66"/>
        <end position="90"/>
    </location>
</feature>
<evidence type="ECO:0000313" key="3">
    <source>
        <dbReference type="Proteomes" id="UP000518752"/>
    </source>
</evidence>
<gene>
    <name evidence="2" type="ORF">D9757_010195</name>
</gene>
<proteinExistence type="predicted"/>
<feature type="transmembrane region" description="Helical" evidence="1">
    <location>
        <begin position="168"/>
        <end position="190"/>
    </location>
</feature>
<dbReference type="OrthoDB" id="3158487at2759"/>
<comment type="caution">
    <text evidence="2">The sequence shown here is derived from an EMBL/GenBank/DDBJ whole genome shotgun (WGS) entry which is preliminary data.</text>
</comment>
<reference evidence="2 3" key="1">
    <citation type="journal article" date="2020" name="ISME J.">
        <title>Uncovering the hidden diversity of litter-decomposition mechanisms in mushroom-forming fungi.</title>
        <authorList>
            <person name="Floudas D."/>
            <person name="Bentzer J."/>
            <person name="Ahren D."/>
            <person name="Johansson T."/>
            <person name="Persson P."/>
            <person name="Tunlid A."/>
        </authorList>
    </citation>
    <scope>NUCLEOTIDE SEQUENCE [LARGE SCALE GENOMIC DNA]</scope>
    <source>
        <strain evidence="2 3">CBS 406.79</strain>
    </source>
</reference>
<keyword evidence="1" id="KW-0812">Transmembrane</keyword>
<name>A0A8H5GPL1_9AGAR</name>
<protein>
    <submittedName>
        <fullName evidence="2">Uncharacterized protein</fullName>
    </submittedName>
</protein>
<feature type="transmembrane region" description="Helical" evidence="1">
    <location>
        <begin position="102"/>
        <end position="123"/>
    </location>
</feature>
<evidence type="ECO:0000256" key="1">
    <source>
        <dbReference type="SAM" id="Phobius"/>
    </source>
</evidence>
<keyword evidence="1" id="KW-0472">Membrane</keyword>
<dbReference type="AlphaFoldDB" id="A0A8H5GPL1"/>